<dbReference type="PANTHER" id="PTHR30385">
    <property type="entry name" value="SIGMA FACTOR F FLAGELLAR"/>
    <property type="match status" value="1"/>
</dbReference>
<keyword evidence="1" id="KW-0805">Transcription regulation</keyword>
<dbReference type="InterPro" id="IPR013325">
    <property type="entry name" value="RNA_pol_sigma_r2"/>
</dbReference>
<dbReference type="InterPro" id="IPR014284">
    <property type="entry name" value="RNA_pol_sigma-70_dom"/>
</dbReference>
<gene>
    <name evidence="7" type="ORF">CFter6_2905</name>
</gene>
<dbReference type="CDD" id="cd06171">
    <property type="entry name" value="Sigma70_r4"/>
    <property type="match status" value="1"/>
</dbReference>
<evidence type="ECO:0000256" key="5">
    <source>
        <dbReference type="SAM" id="MobiDB-lite"/>
    </source>
</evidence>
<evidence type="ECO:0000256" key="3">
    <source>
        <dbReference type="ARBA" id="ARBA00023125"/>
    </source>
</evidence>
<evidence type="ECO:0000313" key="8">
    <source>
        <dbReference type="Proteomes" id="UP000072421"/>
    </source>
</evidence>
<protein>
    <submittedName>
        <fullName evidence="7">RNA polymerase sigma factor, sigma-70 family protein</fullName>
    </submittedName>
</protein>
<name>A0A127PDP9_9BURK</name>
<dbReference type="PATRIC" id="fig|158899.10.peg.2902"/>
<reference evidence="7 8" key="1">
    <citation type="submission" date="2015-11" db="EMBL/GenBank/DDBJ databases">
        <title>Exploring the genomic traits of fungus-feeding bacterial genus Collimonas.</title>
        <authorList>
            <person name="Song C."/>
            <person name="Schmidt R."/>
            <person name="de Jager V."/>
            <person name="Krzyzanowska D."/>
            <person name="Jongedijk E."/>
            <person name="Cankar K."/>
            <person name="Beekwilder J."/>
            <person name="van Veen A."/>
            <person name="de Boer W."/>
            <person name="van Veen J.A."/>
            <person name="Garbeva P."/>
        </authorList>
    </citation>
    <scope>NUCLEOTIDE SEQUENCE [LARGE SCALE GENOMIC DNA]</scope>
    <source>
        <strain evidence="7 8">Ter6</strain>
    </source>
</reference>
<dbReference type="EMBL" id="CP013232">
    <property type="protein sequence ID" value="AMO95571.1"/>
    <property type="molecule type" value="Genomic_DNA"/>
</dbReference>
<dbReference type="InterPro" id="IPR007630">
    <property type="entry name" value="RNA_pol_sigma70_r4"/>
</dbReference>
<dbReference type="Proteomes" id="UP000072421">
    <property type="component" value="Chromosome"/>
</dbReference>
<organism evidence="7">
    <name type="scientific">Collimonas fungivorans</name>
    <dbReference type="NCBI Taxonomy" id="158899"/>
    <lineage>
        <taxon>Bacteria</taxon>
        <taxon>Pseudomonadati</taxon>
        <taxon>Pseudomonadota</taxon>
        <taxon>Betaproteobacteria</taxon>
        <taxon>Burkholderiales</taxon>
        <taxon>Oxalobacteraceae</taxon>
        <taxon>Collimonas</taxon>
    </lineage>
</organism>
<dbReference type="NCBIfam" id="TIGR02937">
    <property type="entry name" value="sigma70-ECF"/>
    <property type="match status" value="1"/>
</dbReference>
<dbReference type="InterPro" id="IPR007627">
    <property type="entry name" value="RNA_pol_sigma70_r2"/>
</dbReference>
<dbReference type="Gene3D" id="1.20.140.160">
    <property type="match status" value="1"/>
</dbReference>
<feature type="region of interest" description="Disordered" evidence="5">
    <location>
        <begin position="1"/>
        <end position="23"/>
    </location>
</feature>
<dbReference type="AlphaFoldDB" id="A0A127PDP9"/>
<dbReference type="PRINTS" id="PR00046">
    <property type="entry name" value="SIGMA70FCT"/>
</dbReference>
<dbReference type="GO" id="GO:0016987">
    <property type="term" value="F:sigma factor activity"/>
    <property type="evidence" value="ECO:0007669"/>
    <property type="project" value="UniProtKB-KW"/>
</dbReference>
<keyword evidence="2" id="KW-0731">Sigma factor</keyword>
<evidence type="ECO:0000313" key="7">
    <source>
        <dbReference type="EMBL" id="AMO95571.1"/>
    </source>
</evidence>
<dbReference type="SUPFAM" id="SSF88659">
    <property type="entry name" value="Sigma3 and sigma4 domains of RNA polymerase sigma factors"/>
    <property type="match status" value="1"/>
</dbReference>
<dbReference type="RefSeq" id="WP_150118760.1">
    <property type="nucleotide sequence ID" value="NZ_CP013232.1"/>
</dbReference>
<evidence type="ECO:0000259" key="6">
    <source>
        <dbReference type="PROSITE" id="PS00716"/>
    </source>
</evidence>
<accession>A0A127PDP9</accession>
<dbReference type="Pfam" id="PF04542">
    <property type="entry name" value="Sigma70_r2"/>
    <property type="match status" value="1"/>
</dbReference>
<dbReference type="PROSITE" id="PS00716">
    <property type="entry name" value="SIGMA70_2"/>
    <property type="match status" value="1"/>
</dbReference>
<evidence type="ECO:0000256" key="2">
    <source>
        <dbReference type="ARBA" id="ARBA00023082"/>
    </source>
</evidence>
<dbReference type="Pfam" id="PF04545">
    <property type="entry name" value="Sigma70_r4"/>
    <property type="match status" value="1"/>
</dbReference>
<keyword evidence="3" id="KW-0238">DNA-binding</keyword>
<dbReference type="InterPro" id="IPR013324">
    <property type="entry name" value="RNA_pol_sigma_r3/r4-like"/>
</dbReference>
<evidence type="ECO:0000256" key="1">
    <source>
        <dbReference type="ARBA" id="ARBA00023015"/>
    </source>
</evidence>
<dbReference type="GO" id="GO:0006352">
    <property type="term" value="P:DNA-templated transcription initiation"/>
    <property type="evidence" value="ECO:0007669"/>
    <property type="project" value="InterPro"/>
</dbReference>
<dbReference type="OrthoDB" id="8481770at2"/>
<dbReference type="GO" id="GO:0003677">
    <property type="term" value="F:DNA binding"/>
    <property type="evidence" value="ECO:0007669"/>
    <property type="project" value="UniProtKB-KW"/>
</dbReference>
<dbReference type="Gene3D" id="1.20.120.1810">
    <property type="match status" value="1"/>
</dbReference>
<sequence length="271" mass="30798">MSISRPFGSHLQSQEDEAAGRSMENHEESLLWQRWRERGDSAARESLARHYLPYARTVAASYYAKRFHDEIEFAEYMQLASVGMMEAIDRYDPGFGAQFKTYAARRMHGAILNGLEHLTDKQQQIAVRQRLLSERLAAVKNLDGDETAQAASKTSTELFRDLAQIGVGLALTWLLADTGMIDSGAETATEMMPVYRGLELKQLQQRVRAMVHDLSEQERLVIQRHYLLGISFSEIAEALELSAGRIAQIHRKALRSLRNALREQKASDVFW</sequence>
<keyword evidence="4" id="KW-0804">Transcription</keyword>
<dbReference type="InterPro" id="IPR000943">
    <property type="entry name" value="RNA_pol_sigma70"/>
</dbReference>
<proteinExistence type="predicted"/>
<evidence type="ECO:0000256" key="4">
    <source>
        <dbReference type="ARBA" id="ARBA00023163"/>
    </source>
</evidence>
<feature type="domain" description="RNA polymerase sigma-70" evidence="6">
    <location>
        <begin position="231"/>
        <end position="257"/>
    </location>
</feature>
<dbReference type="SUPFAM" id="SSF88946">
    <property type="entry name" value="Sigma2 domain of RNA polymerase sigma factors"/>
    <property type="match status" value="1"/>
</dbReference>